<dbReference type="EMBL" id="CAMXCT010000269">
    <property type="protein sequence ID" value="CAI3976407.1"/>
    <property type="molecule type" value="Genomic_DNA"/>
</dbReference>
<protein>
    <submittedName>
        <fullName evidence="8">FHA domain-containing protein</fullName>
    </submittedName>
</protein>
<reference evidence="8 9" key="2">
    <citation type="submission" date="2024-05" db="EMBL/GenBank/DDBJ databases">
        <authorList>
            <person name="Chen Y."/>
            <person name="Shah S."/>
            <person name="Dougan E. K."/>
            <person name="Thang M."/>
            <person name="Chan C."/>
        </authorList>
    </citation>
    <scope>NUCLEOTIDE SEQUENCE [LARGE SCALE GENOMIC DNA]</scope>
</reference>
<comment type="caution">
    <text evidence="7">The sequence shown here is derived from an EMBL/GenBank/DDBJ whole genome shotgun (WGS) entry which is preliminary data.</text>
</comment>
<evidence type="ECO:0000313" key="9">
    <source>
        <dbReference type="Proteomes" id="UP001152797"/>
    </source>
</evidence>
<dbReference type="EMBL" id="CAMXCT030000269">
    <property type="protein sequence ID" value="CAL4763719.1"/>
    <property type="molecule type" value="Genomic_DNA"/>
</dbReference>
<evidence type="ECO:0000256" key="1">
    <source>
        <dbReference type="ARBA" id="ARBA00004141"/>
    </source>
</evidence>
<keyword evidence="2 6" id="KW-0812">Transmembrane</keyword>
<dbReference type="Proteomes" id="UP001152797">
    <property type="component" value="Unassembled WGS sequence"/>
</dbReference>
<proteinExistence type="predicted"/>
<feature type="region of interest" description="Disordered" evidence="5">
    <location>
        <begin position="931"/>
        <end position="963"/>
    </location>
</feature>
<reference evidence="7" key="1">
    <citation type="submission" date="2022-10" db="EMBL/GenBank/DDBJ databases">
        <authorList>
            <person name="Chen Y."/>
            <person name="Dougan E. K."/>
            <person name="Chan C."/>
            <person name="Rhodes N."/>
            <person name="Thang M."/>
        </authorList>
    </citation>
    <scope>NUCLEOTIDE SEQUENCE</scope>
</reference>
<feature type="transmembrane region" description="Helical" evidence="6">
    <location>
        <begin position="12"/>
        <end position="30"/>
    </location>
</feature>
<sequence>MASMGSLGGAAYQILLQSKLIITALMMWGIKGTKQTALQWNILVLVMFSMCVYMLGGKSDSGSGGIPIAGVLNVLLKVTVSCLCAVLSDAYMKEFKDSPIYMQLVQFKCAWCATILMISSADGQTWQNGFFSGWDATTMGVLTSFTVKAPEDLEEEDGWSTMYLLAILDSVLKNIGEACAVLVIYAAQVALPAFDDKFEVPTFLSVMVVILSVTAYVGAKPVVEKATKYDALPASVKKCVHPAAGDPMLPNEEPEAKCPVTGSVEIAELMHLLHSLAAQSPPVAMGLSHRCAYDRQLADVSCEQTMCAMDSMLLDKGMDKGMDKVLDAMWSPCLSRAWFMCAFLGALGELGNGGCGVVVPDAFSCRSMPEWAAFLEAVTQNRNQNFQEDPLLALHAQEILLKWQDKPYPPQDFYKYLCSGPDAPWPLVDRFCLWGFVAALIIRARHLMGSSDLEDRRSAEIDFGYATTVLGKEGSVDFLDSSPWPFSIIDAFININETEFISYEAYARQQPVTQPRVALGSLYWQPPVPLDKTSIPSRIRVAVVGSHATLSLEPVEMLRRFLTGVQIAPVFYGLETRWCQILGMCDQGTAALGKLFKDAEKDPYSYPWHVMQTQIDQIYEADRGLQEAELIVCTEPMAGCLMMLQSARARGKTLPLLGYLGVALLNNCPPDDLDTFWQSLVDLLESQDGQQAQMAVNNLILSEQIYYQSGYRMPYVRAHGLYTNMAYAPLRQELLVWRAPLFSYVATRCAMAHFTAANPQLETAFRFMDEGESLSYAEIGAFKAVALIPWDHALMTFYELYSAGIPLLMPGAEWMYRLLYQRGQLSVGERMYQASMPGYEGPKADFAHLDRPGSAPLDESPGFPSPAVGLSSAKAARGVAEDVLTRGVEAEDLDTAKQYLKAALELMQDMKYFLAVAENKTDEDSYTSMGVIRRSSKKSPQKVPVLRRNSSRGPSAEPWHPYTPFQMSPPDSNDWTRMRKGTWWLRRGLRFDAMRYWYQYSDFGRFPGILYFSNLPELMCMSASLDVQSSSVQMKKHNEESLVHSVTFWTYSVATLLR</sequence>
<evidence type="ECO:0000256" key="6">
    <source>
        <dbReference type="SAM" id="Phobius"/>
    </source>
</evidence>
<keyword evidence="3 6" id="KW-1133">Transmembrane helix</keyword>
<name>A0A9P1BN79_9DINO</name>
<evidence type="ECO:0000256" key="4">
    <source>
        <dbReference type="ARBA" id="ARBA00023136"/>
    </source>
</evidence>
<dbReference type="InterPro" id="IPR007271">
    <property type="entry name" value="Nuc_sug_transpt"/>
</dbReference>
<accession>A0A9P1BN79</accession>
<organism evidence="7">
    <name type="scientific">Cladocopium goreaui</name>
    <dbReference type="NCBI Taxonomy" id="2562237"/>
    <lineage>
        <taxon>Eukaryota</taxon>
        <taxon>Sar</taxon>
        <taxon>Alveolata</taxon>
        <taxon>Dinophyceae</taxon>
        <taxon>Suessiales</taxon>
        <taxon>Symbiodiniaceae</taxon>
        <taxon>Cladocopium</taxon>
    </lineage>
</organism>
<evidence type="ECO:0000256" key="2">
    <source>
        <dbReference type="ARBA" id="ARBA00022692"/>
    </source>
</evidence>
<dbReference type="OrthoDB" id="419709at2759"/>
<dbReference type="AlphaFoldDB" id="A0A9P1BN79"/>
<dbReference type="EMBL" id="CAMXCT020000269">
    <property type="protein sequence ID" value="CAL1129782.1"/>
    <property type="molecule type" value="Genomic_DNA"/>
</dbReference>
<gene>
    <name evidence="7" type="ORF">C1SCF055_LOCUS4629</name>
</gene>
<dbReference type="GO" id="GO:0000139">
    <property type="term" value="C:Golgi membrane"/>
    <property type="evidence" value="ECO:0007669"/>
    <property type="project" value="InterPro"/>
</dbReference>
<feature type="transmembrane region" description="Helical" evidence="6">
    <location>
        <begin position="198"/>
        <end position="219"/>
    </location>
</feature>
<feature type="transmembrane region" description="Helical" evidence="6">
    <location>
        <begin position="37"/>
        <end position="56"/>
    </location>
</feature>
<dbReference type="Pfam" id="PF04142">
    <property type="entry name" value="Nuc_sug_transp"/>
    <property type="match status" value="1"/>
</dbReference>
<evidence type="ECO:0000313" key="8">
    <source>
        <dbReference type="EMBL" id="CAL4763719.1"/>
    </source>
</evidence>
<evidence type="ECO:0000256" key="3">
    <source>
        <dbReference type="ARBA" id="ARBA00022989"/>
    </source>
</evidence>
<evidence type="ECO:0000256" key="5">
    <source>
        <dbReference type="SAM" id="MobiDB-lite"/>
    </source>
</evidence>
<dbReference type="GO" id="GO:0015165">
    <property type="term" value="F:pyrimidine nucleotide-sugar transmembrane transporter activity"/>
    <property type="evidence" value="ECO:0007669"/>
    <property type="project" value="InterPro"/>
</dbReference>
<evidence type="ECO:0000313" key="7">
    <source>
        <dbReference type="EMBL" id="CAI3976407.1"/>
    </source>
</evidence>
<feature type="transmembrane region" description="Helical" evidence="6">
    <location>
        <begin position="68"/>
        <end position="88"/>
    </location>
</feature>
<comment type="subcellular location">
    <subcellularLocation>
        <location evidence="1">Membrane</location>
        <topology evidence="1">Multi-pass membrane protein</topology>
    </subcellularLocation>
</comment>
<keyword evidence="9" id="KW-1185">Reference proteome</keyword>
<dbReference type="PANTHER" id="PTHR10231">
    <property type="entry name" value="NUCLEOTIDE-SUGAR TRANSMEMBRANE TRANSPORTER"/>
    <property type="match status" value="1"/>
</dbReference>
<keyword evidence="4 6" id="KW-0472">Membrane</keyword>